<dbReference type="EMBL" id="DF977471">
    <property type="protein sequence ID" value="GAW26285.1"/>
    <property type="molecule type" value="Genomic_DNA"/>
</dbReference>
<gene>
    <name evidence="1" type="ORF">SAMD00023353_2601370</name>
</gene>
<keyword evidence="2" id="KW-1185">Reference proteome</keyword>
<reference evidence="1" key="1">
    <citation type="submission" date="2016-03" db="EMBL/GenBank/DDBJ databases">
        <title>Draft genome sequence of Rosellinia necatrix.</title>
        <authorList>
            <person name="Kanematsu S."/>
        </authorList>
    </citation>
    <scope>NUCLEOTIDE SEQUENCE [LARGE SCALE GENOMIC DNA]</scope>
    <source>
        <strain evidence="1">W97</strain>
    </source>
</reference>
<name>A0A1S8A8N9_ROSNE</name>
<evidence type="ECO:0000313" key="1">
    <source>
        <dbReference type="EMBL" id="GAW26285.1"/>
    </source>
</evidence>
<organism evidence="1">
    <name type="scientific">Rosellinia necatrix</name>
    <name type="common">White root-rot fungus</name>
    <dbReference type="NCBI Taxonomy" id="77044"/>
    <lineage>
        <taxon>Eukaryota</taxon>
        <taxon>Fungi</taxon>
        <taxon>Dikarya</taxon>
        <taxon>Ascomycota</taxon>
        <taxon>Pezizomycotina</taxon>
        <taxon>Sordariomycetes</taxon>
        <taxon>Xylariomycetidae</taxon>
        <taxon>Xylariales</taxon>
        <taxon>Xylariaceae</taxon>
        <taxon>Rosellinia</taxon>
    </lineage>
</organism>
<protein>
    <submittedName>
        <fullName evidence="1">Uncharacterized protein</fullName>
    </submittedName>
</protein>
<dbReference type="AlphaFoldDB" id="A0A1S8A8N9"/>
<evidence type="ECO:0000313" key="2">
    <source>
        <dbReference type="Proteomes" id="UP000054516"/>
    </source>
</evidence>
<proteinExistence type="predicted"/>
<accession>A0A1S8A8N9</accession>
<sequence>MSGLRITVDLSRPRGDRLVLNIAATNGNNTNNNNNNSSNNHDGARWHDAIMAPLREYLLAASSPEPGTAATLALRRLARAGAFGAPGDRRRTTTTTTKTTTTTTAITIITTAITTTTWIKKGERKGER</sequence>
<dbReference type="Proteomes" id="UP000054516">
    <property type="component" value="Unassembled WGS sequence"/>
</dbReference>